<reference evidence="2 3" key="1">
    <citation type="journal article" date="2018" name="Nat. Ecol. Evol.">
        <title>Pezizomycetes genomes reveal the molecular basis of ectomycorrhizal truffle lifestyle.</title>
        <authorList>
            <person name="Murat C."/>
            <person name="Payen T."/>
            <person name="Noel B."/>
            <person name="Kuo A."/>
            <person name="Morin E."/>
            <person name="Chen J."/>
            <person name="Kohler A."/>
            <person name="Krizsan K."/>
            <person name="Balestrini R."/>
            <person name="Da Silva C."/>
            <person name="Montanini B."/>
            <person name="Hainaut M."/>
            <person name="Levati E."/>
            <person name="Barry K.W."/>
            <person name="Belfiori B."/>
            <person name="Cichocki N."/>
            <person name="Clum A."/>
            <person name="Dockter R.B."/>
            <person name="Fauchery L."/>
            <person name="Guy J."/>
            <person name="Iotti M."/>
            <person name="Le Tacon F."/>
            <person name="Lindquist E.A."/>
            <person name="Lipzen A."/>
            <person name="Malagnac F."/>
            <person name="Mello A."/>
            <person name="Molinier V."/>
            <person name="Miyauchi S."/>
            <person name="Poulain J."/>
            <person name="Riccioni C."/>
            <person name="Rubini A."/>
            <person name="Sitrit Y."/>
            <person name="Splivallo R."/>
            <person name="Traeger S."/>
            <person name="Wang M."/>
            <person name="Zifcakova L."/>
            <person name="Wipf D."/>
            <person name="Zambonelli A."/>
            <person name="Paolocci F."/>
            <person name="Nowrousian M."/>
            <person name="Ottonello S."/>
            <person name="Baldrian P."/>
            <person name="Spatafora J.W."/>
            <person name="Henrissat B."/>
            <person name="Nagy L.G."/>
            <person name="Aury J.M."/>
            <person name="Wincker P."/>
            <person name="Grigoriev I.V."/>
            <person name="Bonfante P."/>
            <person name="Martin F.M."/>
        </authorList>
    </citation>
    <scope>NUCLEOTIDE SEQUENCE [LARGE SCALE GENOMIC DNA]</scope>
    <source>
        <strain evidence="2 3">ATCC MYA-4762</strain>
    </source>
</reference>
<dbReference type="OrthoDB" id="10400069at2759"/>
<sequence length="174" mass="20277">MASTNLMQMPSLEHINCRHVEHECNKCQGRAITLEHHSACSLKEKEEEGTQAEEEKSADREYTDRLGDVVQRYEPLPTEEELSATAIKQKAVEQAWEKYQQHRGLHWTACNDYYCSAHGSALQMKNRYPRYNICSICEERDHSGIHCKLAADVLAKEKEYRKQQRDNWKRLGPL</sequence>
<accession>A0A3N4MFQ4</accession>
<dbReference type="EMBL" id="ML121530">
    <property type="protein sequence ID" value="RPB27775.1"/>
    <property type="molecule type" value="Genomic_DNA"/>
</dbReference>
<gene>
    <name evidence="2" type="ORF">L211DRAFT_845794</name>
</gene>
<name>A0A3N4MFQ4_9PEZI</name>
<evidence type="ECO:0000256" key="1">
    <source>
        <dbReference type="SAM" id="MobiDB-lite"/>
    </source>
</evidence>
<dbReference type="Proteomes" id="UP000267821">
    <property type="component" value="Unassembled WGS sequence"/>
</dbReference>
<dbReference type="InParanoid" id="A0A3N4MFQ4"/>
<dbReference type="AlphaFoldDB" id="A0A3N4MFQ4"/>
<organism evidence="2 3">
    <name type="scientific">Terfezia boudieri ATCC MYA-4762</name>
    <dbReference type="NCBI Taxonomy" id="1051890"/>
    <lineage>
        <taxon>Eukaryota</taxon>
        <taxon>Fungi</taxon>
        <taxon>Dikarya</taxon>
        <taxon>Ascomycota</taxon>
        <taxon>Pezizomycotina</taxon>
        <taxon>Pezizomycetes</taxon>
        <taxon>Pezizales</taxon>
        <taxon>Pezizaceae</taxon>
        <taxon>Terfezia</taxon>
    </lineage>
</organism>
<protein>
    <submittedName>
        <fullName evidence="2">Uncharacterized protein</fullName>
    </submittedName>
</protein>
<proteinExistence type="predicted"/>
<evidence type="ECO:0000313" key="2">
    <source>
        <dbReference type="EMBL" id="RPB27775.1"/>
    </source>
</evidence>
<keyword evidence="3" id="KW-1185">Reference proteome</keyword>
<feature type="region of interest" description="Disordered" evidence="1">
    <location>
        <begin position="42"/>
        <end position="64"/>
    </location>
</feature>
<evidence type="ECO:0000313" key="3">
    <source>
        <dbReference type="Proteomes" id="UP000267821"/>
    </source>
</evidence>